<dbReference type="Gene3D" id="1.10.10.10">
    <property type="entry name" value="Winged helix-like DNA-binding domain superfamily/Winged helix DNA-binding domain"/>
    <property type="match status" value="1"/>
</dbReference>
<keyword evidence="4" id="KW-0804">Transcription</keyword>
<sequence length="180" mass="19716">MSRTEGGVEEFESVARAVVEPVRRYLRRRTDAATADDALGEVLLVLWRRAADVPADPLPWAIGVARLCLANAERSRRRQHRLAARIGPALPEPDPTEDVAGALDDAARVRAALATLKDADAELLRLSAWDGLTHDQLAQLLGTTTNAVAIRLHRARGRLRDALEREGPEPDRTARGKEQA</sequence>
<accession>A0A1I1H7Q5</accession>
<dbReference type="GO" id="GO:0016987">
    <property type="term" value="F:sigma factor activity"/>
    <property type="evidence" value="ECO:0007669"/>
    <property type="project" value="UniProtKB-KW"/>
</dbReference>
<evidence type="ECO:0000256" key="3">
    <source>
        <dbReference type="ARBA" id="ARBA00023082"/>
    </source>
</evidence>
<feature type="region of interest" description="Disordered" evidence="5">
    <location>
        <begin position="161"/>
        <end position="180"/>
    </location>
</feature>
<dbReference type="NCBIfam" id="TIGR02937">
    <property type="entry name" value="sigma70-ECF"/>
    <property type="match status" value="1"/>
</dbReference>
<gene>
    <name evidence="7" type="ORF">SAMN05661030_0314</name>
</gene>
<dbReference type="EMBL" id="FOMD01000001">
    <property type="protein sequence ID" value="SFC18078.1"/>
    <property type="molecule type" value="Genomic_DNA"/>
</dbReference>
<dbReference type="Gene3D" id="1.10.1740.10">
    <property type="match status" value="1"/>
</dbReference>
<dbReference type="GO" id="GO:0006352">
    <property type="term" value="P:DNA-templated transcription initiation"/>
    <property type="evidence" value="ECO:0007669"/>
    <property type="project" value="InterPro"/>
</dbReference>
<dbReference type="InterPro" id="IPR036388">
    <property type="entry name" value="WH-like_DNA-bd_sf"/>
</dbReference>
<dbReference type="InterPro" id="IPR013325">
    <property type="entry name" value="RNA_pol_sigma_r2"/>
</dbReference>
<proteinExistence type="inferred from homology"/>
<dbReference type="PANTHER" id="PTHR43133:SF25">
    <property type="entry name" value="RNA POLYMERASE SIGMA FACTOR RFAY-RELATED"/>
    <property type="match status" value="1"/>
</dbReference>
<protein>
    <submittedName>
        <fullName evidence="7">RNA polymerase sigma-70 factor, ECF subfamily</fullName>
    </submittedName>
</protein>
<dbReference type="AlphaFoldDB" id="A0A1I1H7Q5"/>
<evidence type="ECO:0000256" key="2">
    <source>
        <dbReference type="ARBA" id="ARBA00023015"/>
    </source>
</evidence>
<evidence type="ECO:0000259" key="6">
    <source>
        <dbReference type="Pfam" id="PF08281"/>
    </source>
</evidence>
<comment type="similarity">
    <text evidence="1">Belongs to the sigma-70 factor family. ECF subfamily.</text>
</comment>
<evidence type="ECO:0000313" key="7">
    <source>
        <dbReference type="EMBL" id="SFC18078.1"/>
    </source>
</evidence>
<name>A0A1I1H7Q5_9ACTN</name>
<dbReference type="STRING" id="1225127.SAMN05661030_0314"/>
<dbReference type="InterPro" id="IPR014284">
    <property type="entry name" value="RNA_pol_sigma-70_dom"/>
</dbReference>
<evidence type="ECO:0000256" key="1">
    <source>
        <dbReference type="ARBA" id="ARBA00010641"/>
    </source>
</evidence>
<dbReference type="InterPro" id="IPR013249">
    <property type="entry name" value="RNA_pol_sigma70_r4_t2"/>
</dbReference>
<keyword evidence="2" id="KW-0805">Transcription regulation</keyword>
<dbReference type="GO" id="GO:0003677">
    <property type="term" value="F:DNA binding"/>
    <property type="evidence" value="ECO:0007669"/>
    <property type="project" value="InterPro"/>
</dbReference>
<dbReference type="Proteomes" id="UP000199022">
    <property type="component" value="Unassembled WGS sequence"/>
</dbReference>
<dbReference type="InterPro" id="IPR039425">
    <property type="entry name" value="RNA_pol_sigma-70-like"/>
</dbReference>
<organism evidence="7 8">
    <name type="scientific">Klenkia taihuensis</name>
    <dbReference type="NCBI Taxonomy" id="1225127"/>
    <lineage>
        <taxon>Bacteria</taxon>
        <taxon>Bacillati</taxon>
        <taxon>Actinomycetota</taxon>
        <taxon>Actinomycetes</taxon>
        <taxon>Geodermatophilales</taxon>
        <taxon>Geodermatophilaceae</taxon>
        <taxon>Klenkia</taxon>
    </lineage>
</organism>
<dbReference type="PANTHER" id="PTHR43133">
    <property type="entry name" value="RNA POLYMERASE ECF-TYPE SIGMA FACTO"/>
    <property type="match status" value="1"/>
</dbReference>
<dbReference type="Pfam" id="PF08281">
    <property type="entry name" value="Sigma70_r4_2"/>
    <property type="match status" value="1"/>
</dbReference>
<evidence type="ECO:0000256" key="4">
    <source>
        <dbReference type="ARBA" id="ARBA00023163"/>
    </source>
</evidence>
<evidence type="ECO:0000256" key="5">
    <source>
        <dbReference type="SAM" id="MobiDB-lite"/>
    </source>
</evidence>
<evidence type="ECO:0000313" key="8">
    <source>
        <dbReference type="Proteomes" id="UP000199022"/>
    </source>
</evidence>
<feature type="domain" description="RNA polymerase sigma factor 70 region 4 type 2" evidence="6">
    <location>
        <begin position="108"/>
        <end position="159"/>
    </location>
</feature>
<dbReference type="InterPro" id="IPR013324">
    <property type="entry name" value="RNA_pol_sigma_r3/r4-like"/>
</dbReference>
<dbReference type="SUPFAM" id="SSF88946">
    <property type="entry name" value="Sigma2 domain of RNA polymerase sigma factors"/>
    <property type="match status" value="1"/>
</dbReference>
<keyword evidence="8" id="KW-1185">Reference proteome</keyword>
<dbReference type="SUPFAM" id="SSF88659">
    <property type="entry name" value="Sigma3 and sigma4 domains of RNA polymerase sigma factors"/>
    <property type="match status" value="1"/>
</dbReference>
<keyword evidence="3" id="KW-0731">Sigma factor</keyword>
<reference evidence="8" key="1">
    <citation type="submission" date="2016-10" db="EMBL/GenBank/DDBJ databases">
        <authorList>
            <person name="Varghese N."/>
            <person name="Submissions S."/>
        </authorList>
    </citation>
    <scope>NUCLEOTIDE SEQUENCE [LARGE SCALE GENOMIC DNA]</scope>
    <source>
        <strain evidence="8">DSM 45962</strain>
    </source>
</reference>